<dbReference type="EMBL" id="CP108318">
    <property type="protein sequence ID" value="WTW64840.1"/>
    <property type="molecule type" value="Genomic_DNA"/>
</dbReference>
<dbReference type="InterPro" id="IPR036388">
    <property type="entry name" value="WH-like_DNA-bd_sf"/>
</dbReference>
<protein>
    <submittedName>
        <fullName evidence="2">PadR family transcriptional regulator</fullName>
    </submittedName>
</protein>
<feature type="region of interest" description="Disordered" evidence="1">
    <location>
        <begin position="430"/>
        <end position="504"/>
    </location>
</feature>
<feature type="compositionally biased region" description="Low complexity" evidence="1">
    <location>
        <begin position="430"/>
        <end position="447"/>
    </location>
</feature>
<feature type="compositionally biased region" description="Basic and acidic residues" evidence="1">
    <location>
        <begin position="475"/>
        <end position="486"/>
    </location>
</feature>
<sequence>MRPTARRTVCGTGLDKLPPLTLPHEHALLRAQAQLNSLPVSQQMAPERTFAKVDKCLSLLVESLSASDLRSMSDTARYAWQKALTDVTDPATALGTWRLQERRRTILTPDFLKREYTEGQTPLHVIAKNHGIPTQRVIQHARDLGVTIFRGQRPHTIEDEEWLREQYLDRARGIDDIAQEIGTSGNVVIRHLENLGIPRRPFGARSMTALNAKLDESVPYDIRAAVEGTLHGWLRLRRFQIHMAFPTLQATADYLASTPGRLAMQFGQLEEAVGGELFHRSVRHAPQRPTSRGRSLLQGLNGPDVQQLMLEALGSQIEPLPDQGAIAAATAVIDGERAALTVLHPNDPAIGRFHVPPPMLPLLGHLLAHASRETSAGQIQIATGIPFNTVYKQLKRLEAAGWLTTRLETRAERPGAARRRTFYTLTAAAHQAAANDPHATPATPRKTTAPRDKTDDTEVGPIRETPVQRILTARQQRETYRTDRPTGRLRVPTGSRRRPVRISG</sequence>
<evidence type="ECO:0000313" key="2">
    <source>
        <dbReference type="EMBL" id="WTW64840.1"/>
    </source>
</evidence>
<reference evidence="2" key="1">
    <citation type="submission" date="2022-10" db="EMBL/GenBank/DDBJ databases">
        <title>The complete genomes of actinobacterial strains from the NBC collection.</title>
        <authorList>
            <person name="Joergensen T.S."/>
            <person name="Alvarez Arevalo M."/>
            <person name="Sterndorff E.B."/>
            <person name="Faurdal D."/>
            <person name="Vuksanovic O."/>
            <person name="Mourched A.-S."/>
            <person name="Charusanti P."/>
            <person name="Shaw S."/>
            <person name="Blin K."/>
            <person name="Weber T."/>
        </authorList>
    </citation>
    <scope>NUCLEOTIDE SEQUENCE</scope>
    <source>
        <strain evidence="2">NBC_00003</strain>
    </source>
</reference>
<accession>A0AAU2VBD8</accession>
<dbReference type="Gene3D" id="1.10.10.10">
    <property type="entry name" value="Winged helix-like DNA-binding domain superfamily/Winged helix DNA-binding domain"/>
    <property type="match status" value="1"/>
</dbReference>
<feature type="compositionally biased region" description="Basic residues" evidence="1">
    <location>
        <begin position="495"/>
        <end position="504"/>
    </location>
</feature>
<evidence type="ECO:0000256" key="1">
    <source>
        <dbReference type="SAM" id="MobiDB-lite"/>
    </source>
</evidence>
<dbReference type="InterPro" id="IPR036390">
    <property type="entry name" value="WH_DNA-bd_sf"/>
</dbReference>
<proteinExistence type="predicted"/>
<name>A0AAU2VBD8_9ACTN</name>
<gene>
    <name evidence="2" type="ORF">OG549_31645</name>
</gene>
<dbReference type="AlphaFoldDB" id="A0AAU2VBD8"/>
<dbReference type="SUPFAM" id="SSF46785">
    <property type="entry name" value="Winged helix' DNA-binding domain"/>
    <property type="match status" value="1"/>
</dbReference>
<organism evidence="2">
    <name type="scientific">Streptomyces sp. NBC_00003</name>
    <dbReference type="NCBI Taxonomy" id="2903608"/>
    <lineage>
        <taxon>Bacteria</taxon>
        <taxon>Bacillati</taxon>
        <taxon>Actinomycetota</taxon>
        <taxon>Actinomycetes</taxon>
        <taxon>Kitasatosporales</taxon>
        <taxon>Streptomycetaceae</taxon>
        <taxon>Streptomyces</taxon>
    </lineage>
</organism>